<evidence type="ECO:0000313" key="2">
    <source>
        <dbReference type="EMBL" id="MPN08303.1"/>
    </source>
</evidence>
<sequence length="143" mass="15270">MSLVTTSSPSLSTVTLSATFTISSSLWLIKIIPMPALASCFIALRRFAASLSVNTAVGSSNTSIFNPVLSISLAISINCIWPTGSPATIVYSSILISNLFNAFLVSLFIALKSRSSNCLPKILLAIFPFVISLLIFIFSVIVY</sequence>
<keyword evidence="1" id="KW-1133">Transmembrane helix</keyword>
<organism evidence="2">
    <name type="scientific">bioreactor metagenome</name>
    <dbReference type="NCBI Taxonomy" id="1076179"/>
    <lineage>
        <taxon>unclassified sequences</taxon>
        <taxon>metagenomes</taxon>
        <taxon>ecological metagenomes</taxon>
    </lineage>
</organism>
<comment type="caution">
    <text evidence="2">The sequence shown here is derived from an EMBL/GenBank/DDBJ whole genome shotgun (WGS) entry which is preliminary data.</text>
</comment>
<dbReference type="AlphaFoldDB" id="A0A645F748"/>
<feature type="transmembrane region" description="Helical" evidence="1">
    <location>
        <begin position="64"/>
        <end position="83"/>
    </location>
</feature>
<keyword evidence="1" id="KW-0812">Transmembrane</keyword>
<evidence type="ECO:0000256" key="1">
    <source>
        <dbReference type="SAM" id="Phobius"/>
    </source>
</evidence>
<name>A0A645F748_9ZZZZ</name>
<gene>
    <name evidence="2" type="ORF">SDC9_155585</name>
</gene>
<feature type="transmembrane region" description="Helical" evidence="1">
    <location>
        <begin position="122"/>
        <end position="142"/>
    </location>
</feature>
<protein>
    <submittedName>
        <fullName evidence="2">Uncharacterized protein</fullName>
    </submittedName>
</protein>
<dbReference type="EMBL" id="VSSQ01054337">
    <property type="protein sequence ID" value="MPN08303.1"/>
    <property type="molecule type" value="Genomic_DNA"/>
</dbReference>
<feature type="transmembrane region" description="Helical" evidence="1">
    <location>
        <begin position="89"/>
        <end position="110"/>
    </location>
</feature>
<keyword evidence="1" id="KW-0472">Membrane</keyword>
<accession>A0A645F748</accession>
<reference evidence="2" key="1">
    <citation type="submission" date="2019-08" db="EMBL/GenBank/DDBJ databases">
        <authorList>
            <person name="Kucharzyk K."/>
            <person name="Murdoch R.W."/>
            <person name="Higgins S."/>
            <person name="Loffler F."/>
        </authorList>
    </citation>
    <scope>NUCLEOTIDE SEQUENCE</scope>
</reference>
<proteinExistence type="predicted"/>
<feature type="transmembrane region" description="Helical" evidence="1">
    <location>
        <begin position="20"/>
        <end position="44"/>
    </location>
</feature>